<dbReference type="EMBL" id="CADCTR010001613">
    <property type="protein sequence ID" value="CAA9304092.1"/>
    <property type="molecule type" value="Genomic_DNA"/>
</dbReference>
<dbReference type="InterPro" id="IPR013154">
    <property type="entry name" value="ADH-like_N"/>
</dbReference>
<evidence type="ECO:0000313" key="2">
    <source>
        <dbReference type="EMBL" id="CAA9304092.1"/>
    </source>
</evidence>
<dbReference type="SMART" id="SM00829">
    <property type="entry name" value="PKS_ER"/>
    <property type="match status" value="1"/>
</dbReference>
<dbReference type="Pfam" id="PF08240">
    <property type="entry name" value="ADH_N"/>
    <property type="match status" value="1"/>
</dbReference>
<dbReference type="SUPFAM" id="SSF51735">
    <property type="entry name" value="NAD(P)-binding Rossmann-fold domains"/>
    <property type="match status" value="1"/>
</dbReference>
<dbReference type="GO" id="GO:0008270">
    <property type="term" value="F:zinc ion binding"/>
    <property type="evidence" value="ECO:0007669"/>
    <property type="project" value="InterPro"/>
</dbReference>
<dbReference type="CDD" id="cd08267">
    <property type="entry name" value="MDR1"/>
    <property type="match status" value="1"/>
</dbReference>
<dbReference type="AlphaFoldDB" id="A0A6J4KG35"/>
<reference evidence="2" key="1">
    <citation type="submission" date="2020-02" db="EMBL/GenBank/DDBJ databases">
        <authorList>
            <person name="Meier V. D."/>
        </authorList>
    </citation>
    <scope>NUCLEOTIDE SEQUENCE</scope>
    <source>
        <strain evidence="2">AVDCRST_MAG93</strain>
    </source>
</reference>
<organism evidence="2">
    <name type="scientific">uncultured Chloroflexia bacterium</name>
    <dbReference type="NCBI Taxonomy" id="1672391"/>
    <lineage>
        <taxon>Bacteria</taxon>
        <taxon>Bacillati</taxon>
        <taxon>Chloroflexota</taxon>
        <taxon>Chloroflexia</taxon>
        <taxon>environmental samples</taxon>
    </lineage>
</organism>
<dbReference type="SUPFAM" id="SSF50129">
    <property type="entry name" value="GroES-like"/>
    <property type="match status" value="1"/>
</dbReference>
<dbReference type="Gene3D" id="3.90.180.10">
    <property type="entry name" value="Medium-chain alcohol dehydrogenases, catalytic domain"/>
    <property type="match status" value="1"/>
</dbReference>
<dbReference type="GO" id="GO:0016829">
    <property type="term" value="F:lyase activity"/>
    <property type="evidence" value="ECO:0007669"/>
    <property type="project" value="UniProtKB-KW"/>
</dbReference>
<gene>
    <name evidence="2" type="ORF">AVDCRST_MAG93-4801</name>
</gene>
<name>A0A6J4KG35_9CHLR</name>
<dbReference type="InterPro" id="IPR011032">
    <property type="entry name" value="GroES-like_sf"/>
</dbReference>
<dbReference type="GO" id="GO:0016491">
    <property type="term" value="F:oxidoreductase activity"/>
    <property type="evidence" value="ECO:0007669"/>
    <property type="project" value="UniProtKB-KW"/>
</dbReference>
<dbReference type="InterPro" id="IPR002364">
    <property type="entry name" value="Quin_OxRdtase/zeta-crystal_CS"/>
</dbReference>
<dbReference type="Gene3D" id="3.40.50.720">
    <property type="entry name" value="NAD(P)-binding Rossmann-like Domain"/>
    <property type="match status" value="1"/>
</dbReference>
<dbReference type="InterPro" id="IPR020843">
    <property type="entry name" value="ER"/>
</dbReference>
<dbReference type="Pfam" id="PF13602">
    <property type="entry name" value="ADH_zinc_N_2"/>
    <property type="match status" value="1"/>
</dbReference>
<feature type="domain" description="Enoyl reductase (ER)" evidence="1">
    <location>
        <begin position="10"/>
        <end position="334"/>
    </location>
</feature>
<dbReference type="PROSITE" id="PS01162">
    <property type="entry name" value="QOR_ZETA_CRYSTAL"/>
    <property type="match status" value="1"/>
</dbReference>
<evidence type="ECO:0000259" key="1">
    <source>
        <dbReference type="SMART" id="SM00829"/>
    </source>
</evidence>
<dbReference type="PANTHER" id="PTHR11695">
    <property type="entry name" value="ALCOHOL DEHYDROGENASE RELATED"/>
    <property type="match status" value="1"/>
</dbReference>
<sequence>MKAIVQDKYGSPNVLELREIDKPVLKDDEVLVRVHAASVHPDVWHVVRGRPYALRLMGAGLLKPKNSVPGTDVAGHVESVGKNVTQFRPGDEVFGETSRQWQWHNGGAYAEYVAVPEDQLALKPANITFEQAAAVPSSGFIALSGLRHQGQVRPGQKVLINGAGGGVGALAVQLAKAYGTDVTGVDSTKKLDMVRSLGADQVIDYTEENFTQSGERYDLILDVPGNHSLSECRRALTPEGTYVLIGHDHFGVSGGRWLGSLPRFFKLVVMSLFVSQLPALNFSMPSKKDSMAVLREFIEAGRIIPVIDRTYPLSEVPEAIRYLEEGHVQGKVVVTA</sequence>
<keyword evidence="2" id="KW-0560">Oxidoreductase</keyword>
<protein>
    <submittedName>
        <fullName evidence="2">Bifunctional protein: zinc-containing alcohol dehydrogenase quinone oxidoreductase ( NADPH:quinone reductase) Similar to arginate lyase</fullName>
        <ecNumber evidence="2">1.1.1.-</ecNumber>
    </submittedName>
</protein>
<dbReference type="InterPro" id="IPR036291">
    <property type="entry name" value="NAD(P)-bd_dom_sf"/>
</dbReference>
<accession>A0A6J4KG35</accession>
<dbReference type="PANTHER" id="PTHR11695:SF648">
    <property type="entry name" value="ZINC-BINDING OXIDOREDUCTASE"/>
    <property type="match status" value="1"/>
</dbReference>
<proteinExistence type="predicted"/>
<dbReference type="EC" id="1.1.1.-" evidence="2"/>
<keyword evidence="2" id="KW-0456">Lyase</keyword>
<dbReference type="InterPro" id="IPR050700">
    <property type="entry name" value="YIM1/Zinc_Alcohol_DH_Fams"/>
</dbReference>